<evidence type="ECO:0000313" key="2">
    <source>
        <dbReference type="EMBL" id="RAX06814.1"/>
    </source>
</evidence>
<evidence type="ECO:0000313" key="3">
    <source>
        <dbReference type="Proteomes" id="UP000250919"/>
    </source>
</evidence>
<organism evidence="2 3">
    <name type="scientific">Photorhabdus bodei</name>
    <dbReference type="NCBI Taxonomy" id="2029681"/>
    <lineage>
        <taxon>Bacteria</taxon>
        <taxon>Pseudomonadati</taxon>
        <taxon>Pseudomonadota</taxon>
        <taxon>Gammaproteobacteria</taxon>
        <taxon>Enterobacterales</taxon>
        <taxon>Morganellaceae</taxon>
        <taxon>Photorhabdus</taxon>
    </lineage>
</organism>
<reference evidence="2 3" key="1">
    <citation type="journal article" date="2018" name="Int. J. Syst. Evol. Microbiol.">
        <title>Whole-genome-based revisit of Photorhabdus phylogeny: proposal for the elevation of most Photorhabdus subspecies to the species level and description of one novel species Photorhabdus bodei sp. nov., and one novel subspecies Photorhabdus laumondii subsp. clarkei subsp. nov.</title>
        <authorList>
            <person name="Machado R.A.R."/>
            <person name="Wuthrich D."/>
            <person name="Kuhnert P."/>
            <person name="Arce C.C.M."/>
            <person name="Thonen L."/>
            <person name="Ruiz C."/>
            <person name="Zhang X."/>
            <person name="Robert C.A.M."/>
            <person name="Karimi J."/>
            <person name="Kamali S."/>
            <person name="Ma J."/>
            <person name="Bruggmann R."/>
            <person name="Erb M."/>
        </authorList>
    </citation>
    <scope>NUCLEOTIDE SEQUENCE [LARGE SCALE GENOMIC DNA]</scope>
    <source>
        <strain evidence="2 3">LJ24-63</strain>
    </source>
</reference>
<name>A0A329WQJ8_9GAMM</name>
<evidence type="ECO:0000259" key="1">
    <source>
        <dbReference type="Pfam" id="PF15652"/>
    </source>
</evidence>
<accession>A0A329WQJ8</accession>
<comment type="caution">
    <text evidence="2">The sequence shown here is derived from an EMBL/GenBank/DDBJ whole genome shotgun (WGS) entry which is preliminary data.</text>
</comment>
<dbReference type="AlphaFoldDB" id="A0A329WQJ8"/>
<dbReference type="Pfam" id="PF15652">
    <property type="entry name" value="Tox-SHH"/>
    <property type="match status" value="1"/>
</dbReference>
<feature type="domain" description="Tox-SHH" evidence="1">
    <location>
        <begin position="19"/>
        <end position="118"/>
    </location>
</feature>
<gene>
    <name evidence="2" type="ORF">CKY02_22090</name>
</gene>
<sequence length="129" mass="14740">MTGCPVKEFDIVPYRPTTSPLENHHGVLDIWMAKNVPEYGGKYPKNSPTIALSKDAHDATKSTYRDWLREKTGKPVGGKIDWNNISNREMHKLTEKMFDSANVPQVNRGAYYRALNQYLYSGSFDPVKF</sequence>
<dbReference type="GeneID" id="88808465"/>
<dbReference type="InterPro" id="IPR028900">
    <property type="entry name" value="Tox-SHH_dom"/>
</dbReference>
<dbReference type="EMBL" id="NSCM01000088">
    <property type="protein sequence ID" value="RAX06814.1"/>
    <property type="molecule type" value="Genomic_DNA"/>
</dbReference>
<proteinExistence type="predicted"/>
<protein>
    <submittedName>
        <fullName evidence="2">Sugar-binding protein</fullName>
    </submittedName>
</protein>
<dbReference type="Proteomes" id="UP000250919">
    <property type="component" value="Unassembled WGS sequence"/>
</dbReference>
<dbReference type="RefSeq" id="WP_065822085.1">
    <property type="nucleotide sequence ID" value="NZ_CAWNYH010000088.1"/>
</dbReference>